<evidence type="ECO:0000256" key="4">
    <source>
        <dbReference type="ARBA" id="ARBA00022475"/>
    </source>
</evidence>
<dbReference type="NCBIfam" id="TIGR00795">
    <property type="entry name" value="lctP"/>
    <property type="match status" value="1"/>
</dbReference>
<comment type="subcellular location">
    <subcellularLocation>
        <location evidence="1 8">Cell membrane</location>
        <topology evidence="1 8">Multi-pass membrane protein</topology>
    </subcellularLocation>
</comment>
<comment type="function">
    <text evidence="8">Uptake of L-lactate across the membrane. Can also transport D-lactate and glycolate.</text>
</comment>
<feature type="transmembrane region" description="Helical" evidence="8">
    <location>
        <begin position="365"/>
        <end position="384"/>
    </location>
</feature>
<dbReference type="STRING" id="341036.SAMN05660649_00773"/>
<feature type="transmembrane region" description="Helical" evidence="8">
    <location>
        <begin position="232"/>
        <end position="256"/>
    </location>
</feature>
<keyword evidence="10" id="KW-1185">Reference proteome</keyword>
<comment type="similarity">
    <text evidence="2 8">Belongs to the lactate permease family.</text>
</comment>
<evidence type="ECO:0000256" key="7">
    <source>
        <dbReference type="ARBA" id="ARBA00023136"/>
    </source>
</evidence>
<dbReference type="RefSeq" id="WP_092468877.1">
    <property type="nucleotide sequence ID" value="NZ_FOOX01000002.1"/>
</dbReference>
<feature type="transmembrane region" description="Helical" evidence="8">
    <location>
        <begin position="316"/>
        <end position="335"/>
    </location>
</feature>
<keyword evidence="7 8" id="KW-0472">Membrane</keyword>
<protein>
    <recommendedName>
        <fullName evidence="8">L-lactate permease</fullName>
    </recommendedName>
</protein>
<dbReference type="InterPro" id="IPR003804">
    <property type="entry name" value="Lactate_perm"/>
</dbReference>
<gene>
    <name evidence="9" type="ORF">SAMN05660649_00773</name>
</gene>
<dbReference type="AlphaFoldDB" id="A0A1I2PEN7"/>
<keyword evidence="4 8" id="KW-1003">Cell membrane</keyword>
<dbReference type="EMBL" id="FOOX01000002">
    <property type="protein sequence ID" value="SFG12457.1"/>
    <property type="molecule type" value="Genomic_DNA"/>
</dbReference>
<feature type="transmembrane region" description="Helical" evidence="8">
    <location>
        <begin position="262"/>
        <end position="282"/>
    </location>
</feature>
<evidence type="ECO:0000256" key="8">
    <source>
        <dbReference type="RuleBase" id="RU365092"/>
    </source>
</evidence>
<dbReference type="GO" id="GO:0015295">
    <property type="term" value="F:solute:proton symporter activity"/>
    <property type="evidence" value="ECO:0007669"/>
    <property type="project" value="TreeGrafter"/>
</dbReference>
<evidence type="ECO:0000256" key="6">
    <source>
        <dbReference type="ARBA" id="ARBA00022989"/>
    </source>
</evidence>
<feature type="transmembrane region" description="Helical" evidence="8">
    <location>
        <begin position="103"/>
        <end position="123"/>
    </location>
</feature>
<dbReference type="PANTHER" id="PTHR30003:SF0">
    <property type="entry name" value="GLYCOLATE PERMEASE GLCA-RELATED"/>
    <property type="match status" value="1"/>
</dbReference>
<feature type="transmembrane region" description="Helical" evidence="8">
    <location>
        <begin position="477"/>
        <end position="495"/>
    </location>
</feature>
<keyword evidence="6 8" id="KW-1133">Transmembrane helix</keyword>
<keyword evidence="3 8" id="KW-0813">Transport</keyword>
<feature type="transmembrane region" description="Helical" evidence="8">
    <location>
        <begin position="6"/>
        <end position="24"/>
    </location>
</feature>
<evidence type="ECO:0000313" key="10">
    <source>
        <dbReference type="Proteomes" id="UP000199337"/>
    </source>
</evidence>
<evidence type="ECO:0000313" key="9">
    <source>
        <dbReference type="EMBL" id="SFG12457.1"/>
    </source>
</evidence>
<keyword evidence="5 8" id="KW-0812">Transmembrane</keyword>
<name>A0A1I2PEN7_9FIRM</name>
<organism evidence="9 10">
    <name type="scientific">Desulfotruncus arcticus DSM 17038</name>
    <dbReference type="NCBI Taxonomy" id="1121424"/>
    <lineage>
        <taxon>Bacteria</taxon>
        <taxon>Bacillati</taxon>
        <taxon>Bacillota</taxon>
        <taxon>Clostridia</taxon>
        <taxon>Eubacteriales</taxon>
        <taxon>Desulfallaceae</taxon>
        <taxon>Desulfotruncus</taxon>
    </lineage>
</organism>
<dbReference type="GO" id="GO:0005886">
    <property type="term" value="C:plasma membrane"/>
    <property type="evidence" value="ECO:0007669"/>
    <property type="project" value="UniProtKB-SubCell"/>
</dbReference>
<accession>A0A1I2PEN7</accession>
<feature type="transmembrane region" description="Helical" evidence="8">
    <location>
        <begin position="447"/>
        <end position="465"/>
    </location>
</feature>
<comment type="caution">
    <text evidence="8">Lacks conserved residue(s) required for the propagation of feature annotation.</text>
</comment>
<feature type="transmembrane region" description="Helical" evidence="8">
    <location>
        <begin position="501"/>
        <end position="523"/>
    </location>
</feature>
<dbReference type="PANTHER" id="PTHR30003">
    <property type="entry name" value="L-LACTATE PERMEASE"/>
    <property type="match status" value="1"/>
</dbReference>
<feature type="transmembrane region" description="Helical" evidence="8">
    <location>
        <begin position="61"/>
        <end position="82"/>
    </location>
</feature>
<evidence type="ECO:0000256" key="2">
    <source>
        <dbReference type="ARBA" id="ARBA00010100"/>
    </source>
</evidence>
<dbReference type="OrthoDB" id="9761056at2"/>
<dbReference type="Proteomes" id="UP000199337">
    <property type="component" value="Unassembled WGS sequence"/>
</dbReference>
<evidence type="ECO:0000256" key="1">
    <source>
        <dbReference type="ARBA" id="ARBA00004651"/>
    </source>
</evidence>
<feature type="transmembrane region" description="Helical" evidence="8">
    <location>
        <begin position="129"/>
        <end position="151"/>
    </location>
</feature>
<evidence type="ECO:0000256" key="3">
    <source>
        <dbReference type="ARBA" id="ARBA00022448"/>
    </source>
</evidence>
<sequence>MGVIGMALVAFIPILFTILMMTVFSQPAKKIMPLAWLIAALIAFSVWGMEPVRILASTVYGFLSAFNILIIIFGAILILNTLKKSGAMAAINRGFYGITPDRRIQAIIIGFMFGSFIEGAAGFGTPAALAGPLMVGLGFPPLAAAMVALIFDSTAVSFGAVGTPVIGGIGAVMKSTVTENLGAGAFLPFLKQVGLWSAIPHAIVGTFLPLLAICMLTAFFGPRGKRSVRYGLAAAPFALFAGLCFTVPYMITAVVLGPEFPALVGALIGLPVVLLAASKGFLVPKDEWKFPASEDWEDNWKGVTEAGAEEQSNMPLWLAWSPYILIALILVVTRIPAIGLKDLLAGQAVAWSDILGSGINYSLQYLYLPGTVPFTLVAIITILLHRMPSAKVKQAWGATLRQITGPAVALFFAVAMVQVMVQSSVNINQIDGMMITMSKATAMTVGGAWPLVSPFVGILGAFMSGSNTVSNILFSQFQFGVASQLGHSGVITLALQNVGGAIGNMVCVLNVVAACATVGLTGVEGVIIRRNLIPTVIYALAVGIFGLIFIYGGLAVSTLL</sequence>
<evidence type="ECO:0000256" key="5">
    <source>
        <dbReference type="ARBA" id="ARBA00022692"/>
    </source>
</evidence>
<reference evidence="10" key="1">
    <citation type="submission" date="2016-10" db="EMBL/GenBank/DDBJ databases">
        <authorList>
            <person name="Varghese N."/>
            <person name="Submissions S."/>
        </authorList>
    </citation>
    <scope>NUCLEOTIDE SEQUENCE [LARGE SCALE GENOMIC DNA]</scope>
    <source>
        <strain evidence="10">DSM 17038</strain>
    </source>
</reference>
<feature type="transmembrane region" description="Helical" evidence="8">
    <location>
        <begin position="31"/>
        <end position="49"/>
    </location>
</feature>
<feature type="transmembrane region" description="Helical" evidence="8">
    <location>
        <begin position="158"/>
        <end position="178"/>
    </location>
</feature>
<dbReference type="Pfam" id="PF02652">
    <property type="entry name" value="Lactate_perm"/>
    <property type="match status" value="1"/>
</dbReference>
<feature type="transmembrane region" description="Helical" evidence="8">
    <location>
        <begin position="535"/>
        <end position="554"/>
    </location>
</feature>
<proteinExistence type="inferred from homology"/>
<feature type="transmembrane region" description="Helical" evidence="8">
    <location>
        <begin position="198"/>
        <end position="220"/>
    </location>
</feature>
<dbReference type="GO" id="GO:0015129">
    <property type="term" value="F:lactate transmembrane transporter activity"/>
    <property type="evidence" value="ECO:0007669"/>
    <property type="project" value="UniProtKB-UniRule"/>
</dbReference>
<feature type="transmembrane region" description="Helical" evidence="8">
    <location>
        <begin position="405"/>
        <end position="427"/>
    </location>
</feature>